<dbReference type="EMBL" id="JBFOCI010000002">
    <property type="protein sequence ID" value="MEW9805756.1"/>
    <property type="molecule type" value="Genomic_DNA"/>
</dbReference>
<dbReference type="Gene3D" id="2.30.30.240">
    <property type="entry name" value="PRC-barrel domain"/>
    <property type="match status" value="2"/>
</dbReference>
<protein>
    <submittedName>
        <fullName evidence="4">PRC-barrel domain-containing protein</fullName>
    </submittedName>
</protein>
<feature type="compositionally biased region" description="Low complexity" evidence="1">
    <location>
        <begin position="151"/>
        <end position="213"/>
    </location>
</feature>
<feature type="domain" description="PRC-barrel" evidence="3">
    <location>
        <begin position="224"/>
        <end position="303"/>
    </location>
</feature>
<name>A0ABV3QXG5_9HYPH</name>
<feature type="signal peptide" evidence="2">
    <location>
        <begin position="1"/>
        <end position="21"/>
    </location>
</feature>
<evidence type="ECO:0000256" key="1">
    <source>
        <dbReference type="SAM" id="MobiDB-lite"/>
    </source>
</evidence>
<reference evidence="4 5" key="1">
    <citation type="submission" date="2024-06" db="EMBL/GenBank/DDBJ databases">
        <authorList>
            <person name="Tuo L."/>
        </authorList>
    </citation>
    <scope>NUCLEOTIDE SEQUENCE [LARGE SCALE GENOMIC DNA]</scope>
    <source>
        <strain evidence="4 5">ZMM04-5</strain>
    </source>
</reference>
<sequence>MFRKLMATTALATLVATGAFAQDATAPTVDPAVPADTMTQDAAPALKADGHLASNIIGENVYNGAGEDAEHIGDVNDIVLGTDGSIDAVIVGVGGFLGIGEKEVAVDFANLEWVERDGDRWLATPATKEQLEQQAAFDRSAYEAQVSVAASDPAAPGLAPAPDSTAQAPAEPTEQTTAEAPAENAPADQMAQTPADDPAADASTDTTTTAAIDKSTLKEMPAAEVRAEEMIGTTVYGADDANVGEIGDVLLSGDGKVDAYIIDVGGFLGIGEKEVAVGSDNLAFMIDDAGHKYLYTNFSKEQLEAAPAYDESTYAEKRDEQRMMVQ</sequence>
<evidence type="ECO:0000313" key="4">
    <source>
        <dbReference type="EMBL" id="MEW9805756.1"/>
    </source>
</evidence>
<organism evidence="4 5">
    <name type="scientific">Mesorhizobium marinum</name>
    <dbReference type="NCBI Taxonomy" id="3228790"/>
    <lineage>
        <taxon>Bacteria</taxon>
        <taxon>Pseudomonadati</taxon>
        <taxon>Pseudomonadota</taxon>
        <taxon>Alphaproteobacteria</taxon>
        <taxon>Hyphomicrobiales</taxon>
        <taxon>Phyllobacteriaceae</taxon>
        <taxon>Mesorhizobium</taxon>
    </lineage>
</organism>
<feature type="chain" id="PRO_5046711362" evidence="2">
    <location>
        <begin position="22"/>
        <end position="326"/>
    </location>
</feature>
<keyword evidence="2" id="KW-0732">Signal</keyword>
<feature type="region of interest" description="Disordered" evidence="1">
    <location>
        <begin position="151"/>
        <end position="214"/>
    </location>
</feature>
<dbReference type="SUPFAM" id="SSF50346">
    <property type="entry name" value="PRC-barrel domain"/>
    <property type="match status" value="2"/>
</dbReference>
<feature type="domain" description="PRC-barrel" evidence="3">
    <location>
        <begin position="51"/>
        <end position="125"/>
    </location>
</feature>
<proteinExistence type="predicted"/>
<evidence type="ECO:0000313" key="5">
    <source>
        <dbReference type="Proteomes" id="UP001556196"/>
    </source>
</evidence>
<dbReference type="InterPro" id="IPR027275">
    <property type="entry name" value="PRC-brl_dom"/>
</dbReference>
<dbReference type="PANTHER" id="PTHR36505:SF1">
    <property type="entry name" value="BLR1072 PROTEIN"/>
    <property type="match status" value="1"/>
</dbReference>
<dbReference type="PANTHER" id="PTHR36505">
    <property type="entry name" value="BLR1072 PROTEIN"/>
    <property type="match status" value="1"/>
</dbReference>
<keyword evidence="5" id="KW-1185">Reference proteome</keyword>
<dbReference type="RefSeq" id="WP_367722844.1">
    <property type="nucleotide sequence ID" value="NZ_JBFOCI010000002.1"/>
</dbReference>
<evidence type="ECO:0000259" key="3">
    <source>
        <dbReference type="Pfam" id="PF05239"/>
    </source>
</evidence>
<dbReference type="InterPro" id="IPR011033">
    <property type="entry name" value="PRC_barrel-like_sf"/>
</dbReference>
<evidence type="ECO:0000256" key="2">
    <source>
        <dbReference type="SAM" id="SignalP"/>
    </source>
</evidence>
<accession>A0ABV3QXG5</accession>
<dbReference type="Pfam" id="PF05239">
    <property type="entry name" value="PRC"/>
    <property type="match status" value="2"/>
</dbReference>
<comment type="caution">
    <text evidence="4">The sequence shown here is derived from an EMBL/GenBank/DDBJ whole genome shotgun (WGS) entry which is preliminary data.</text>
</comment>
<gene>
    <name evidence="4" type="ORF">ABUE31_07165</name>
</gene>
<dbReference type="Proteomes" id="UP001556196">
    <property type="component" value="Unassembled WGS sequence"/>
</dbReference>